<dbReference type="PANTHER" id="PTHR24193">
    <property type="entry name" value="ANKYRIN REPEAT PROTEIN"/>
    <property type="match status" value="1"/>
</dbReference>
<dbReference type="SMART" id="SM00248">
    <property type="entry name" value="ANK"/>
    <property type="match status" value="3"/>
</dbReference>
<dbReference type="PANTHER" id="PTHR24193:SF121">
    <property type="entry name" value="ADA2A-CONTAINING COMPLEX COMPONENT 3, ISOFORM D"/>
    <property type="match status" value="1"/>
</dbReference>
<feature type="repeat" description="ANK" evidence="3">
    <location>
        <begin position="421"/>
        <end position="453"/>
    </location>
</feature>
<evidence type="ECO:0000256" key="1">
    <source>
        <dbReference type="ARBA" id="ARBA00022737"/>
    </source>
</evidence>
<sequence length="531" mass="58788">MSVIAQRLRTSTYFLNELPGSDKRIDMIRFARNERTEADDYHAGDVYVASDRLDPPCPSCGATMAYQEEDVWTCAACAAAHGEAVLAGSATLPFRGTVKLTFAERDRLFTVMEERLNREVTLAEANAMWGDWNARLQAFVPPAAPFQRKPFAVDLPPEARAQVDRMVEVIDTMYPKGDDLADFLANASPLVQQGHDAMFDALIRAAAARDGISSGTYVTFGIDGTTRDATPLWWKLFRQVAGGDPRQAFRQPSRPETVRFYELAKPLDVAHAWRVLDILAHHLPGCVTVNSILALPNGKRGWEKQGEAAHHAVSMAWAEHRFVQQLHAVQAYRARHPRRPWRTHEAFNRLFNRTWRSQLHVQRLIEAGANPAQTRICTSLLGSGPLLTTIIEKPHLSDKKTAKLVAYLLAHGADVNETASGGETALTNAASAGYLATANVLIAAGADVHHQDDTAWSAGHWAVVHAHFELFERLVAAGLDSMRVIGDYAQGLYGLETPTIEAYYRDYEARILREAADEAPAAPVRSARRRL</sequence>
<evidence type="ECO:0000313" key="5">
    <source>
        <dbReference type="Proteomes" id="UP000177515"/>
    </source>
</evidence>
<dbReference type="InterPro" id="IPR050663">
    <property type="entry name" value="Ankyrin-SOCS_Box"/>
</dbReference>
<organism evidence="4 5">
    <name type="scientific">Cupriavidus malaysiensis</name>
    <dbReference type="NCBI Taxonomy" id="367825"/>
    <lineage>
        <taxon>Bacteria</taxon>
        <taxon>Pseudomonadati</taxon>
        <taxon>Pseudomonadota</taxon>
        <taxon>Betaproteobacteria</taxon>
        <taxon>Burkholderiales</taxon>
        <taxon>Burkholderiaceae</taxon>
        <taxon>Cupriavidus</taxon>
    </lineage>
</organism>
<dbReference type="Pfam" id="PF12796">
    <property type="entry name" value="Ank_2"/>
    <property type="match status" value="1"/>
</dbReference>
<evidence type="ECO:0000313" key="4">
    <source>
        <dbReference type="EMBL" id="AOZ05891.1"/>
    </source>
</evidence>
<dbReference type="PROSITE" id="PS50297">
    <property type="entry name" value="ANK_REP_REGION"/>
    <property type="match status" value="1"/>
</dbReference>
<evidence type="ECO:0000256" key="2">
    <source>
        <dbReference type="ARBA" id="ARBA00023043"/>
    </source>
</evidence>
<dbReference type="InterPro" id="IPR002110">
    <property type="entry name" value="Ankyrin_rpt"/>
</dbReference>
<keyword evidence="2 3" id="KW-0040">ANK repeat</keyword>
<accession>A0ABN4TGN6</accession>
<evidence type="ECO:0008006" key="6">
    <source>
        <dbReference type="Google" id="ProtNLM"/>
    </source>
</evidence>
<proteinExistence type="predicted"/>
<dbReference type="PROSITE" id="PS50088">
    <property type="entry name" value="ANK_REPEAT"/>
    <property type="match status" value="1"/>
</dbReference>
<keyword evidence="1" id="KW-0677">Repeat</keyword>
<dbReference type="EMBL" id="CP017754">
    <property type="protein sequence ID" value="AOZ05891.1"/>
    <property type="molecule type" value="Genomic_DNA"/>
</dbReference>
<protein>
    <recommendedName>
        <fullName evidence="6">Ankyrin repeat domain-containing protein</fullName>
    </recommendedName>
</protein>
<dbReference type="RefSeq" id="WP_071068988.1">
    <property type="nucleotide sequence ID" value="NZ_CP017754.1"/>
</dbReference>
<keyword evidence="5" id="KW-1185">Reference proteome</keyword>
<dbReference type="Proteomes" id="UP000177515">
    <property type="component" value="Chromosome 1"/>
</dbReference>
<dbReference type="Gene3D" id="1.25.40.20">
    <property type="entry name" value="Ankyrin repeat-containing domain"/>
    <property type="match status" value="1"/>
</dbReference>
<gene>
    <name evidence="4" type="ORF">BKK80_08705</name>
</gene>
<dbReference type="SUPFAM" id="SSF48403">
    <property type="entry name" value="Ankyrin repeat"/>
    <property type="match status" value="1"/>
</dbReference>
<name>A0ABN4TGN6_9BURK</name>
<dbReference type="InterPro" id="IPR036770">
    <property type="entry name" value="Ankyrin_rpt-contain_sf"/>
</dbReference>
<evidence type="ECO:0000256" key="3">
    <source>
        <dbReference type="PROSITE-ProRule" id="PRU00023"/>
    </source>
</evidence>
<reference evidence="4 5" key="1">
    <citation type="submission" date="2016-10" db="EMBL/GenBank/DDBJ databases">
        <title>Complete genome sequences of three Cupriavidus strains isolated from various Malaysian environments.</title>
        <authorList>
            <person name="Abdullah A.A.-A."/>
            <person name="Shafie N.A.H."/>
            <person name="Lau N.S."/>
        </authorList>
    </citation>
    <scope>NUCLEOTIDE SEQUENCE [LARGE SCALE GENOMIC DNA]</scope>
    <source>
        <strain evidence="4 5">USMAA1020</strain>
    </source>
</reference>